<protein>
    <submittedName>
        <fullName evidence="1">Uncharacterized protein</fullName>
    </submittedName>
</protein>
<gene>
    <name evidence="1" type="ORF">OIU84_030181</name>
</gene>
<keyword evidence="2" id="KW-1185">Reference proteome</keyword>
<organism evidence="1 2">
    <name type="scientific">Salix udensis</name>
    <dbReference type="NCBI Taxonomy" id="889485"/>
    <lineage>
        <taxon>Eukaryota</taxon>
        <taxon>Viridiplantae</taxon>
        <taxon>Streptophyta</taxon>
        <taxon>Embryophyta</taxon>
        <taxon>Tracheophyta</taxon>
        <taxon>Spermatophyta</taxon>
        <taxon>Magnoliopsida</taxon>
        <taxon>eudicotyledons</taxon>
        <taxon>Gunneridae</taxon>
        <taxon>Pentapetalae</taxon>
        <taxon>rosids</taxon>
        <taxon>fabids</taxon>
        <taxon>Malpighiales</taxon>
        <taxon>Salicaceae</taxon>
        <taxon>Saliceae</taxon>
        <taxon>Salix</taxon>
    </lineage>
</organism>
<accession>A0AAD6KAY9</accession>
<dbReference type="EMBL" id="JAPFFJ010000009">
    <property type="protein sequence ID" value="KAJ6420218.1"/>
    <property type="molecule type" value="Genomic_DNA"/>
</dbReference>
<reference evidence="1 2" key="1">
    <citation type="journal article" date="2023" name="Int. J. Mol. Sci.">
        <title>De Novo Assembly and Annotation of 11 Diverse Shrub Willow (Salix) Genomes Reveals Novel Gene Organization in Sex-Linked Regions.</title>
        <authorList>
            <person name="Hyden B."/>
            <person name="Feng K."/>
            <person name="Yates T.B."/>
            <person name="Jawdy S."/>
            <person name="Cereghino C."/>
            <person name="Smart L.B."/>
            <person name="Muchero W."/>
        </authorList>
    </citation>
    <scope>NUCLEOTIDE SEQUENCE [LARGE SCALE GENOMIC DNA]</scope>
    <source>
        <tissue evidence="1">Shoot tip</tissue>
    </source>
</reference>
<evidence type="ECO:0000313" key="1">
    <source>
        <dbReference type="EMBL" id="KAJ6420218.1"/>
    </source>
</evidence>
<name>A0AAD6KAY9_9ROSI</name>
<dbReference type="Proteomes" id="UP001162972">
    <property type="component" value="Chromosome 7"/>
</dbReference>
<sequence>MMPSFLNPRVLLGCVMLELESLMSMMPF</sequence>
<dbReference type="AlphaFoldDB" id="A0AAD6KAY9"/>
<evidence type="ECO:0000313" key="2">
    <source>
        <dbReference type="Proteomes" id="UP001162972"/>
    </source>
</evidence>
<comment type="caution">
    <text evidence="1">The sequence shown here is derived from an EMBL/GenBank/DDBJ whole genome shotgun (WGS) entry which is preliminary data.</text>
</comment>
<proteinExistence type="predicted"/>